<dbReference type="Proteomes" id="UP000827092">
    <property type="component" value="Unassembled WGS sequence"/>
</dbReference>
<proteinExistence type="predicted"/>
<gene>
    <name evidence="1" type="ORF">JTE90_026146</name>
</gene>
<accession>A0AAV6V225</accession>
<evidence type="ECO:0000313" key="2">
    <source>
        <dbReference type="Proteomes" id="UP000827092"/>
    </source>
</evidence>
<organism evidence="1 2">
    <name type="scientific">Oedothorax gibbosus</name>
    <dbReference type="NCBI Taxonomy" id="931172"/>
    <lineage>
        <taxon>Eukaryota</taxon>
        <taxon>Metazoa</taxon>
        <taxon>Ecdysozoa</taxon>
        <taxon>Arthropoda</taxon>
        <taxon>Chelicerata</taxon>
        <taxon>Arachnida</taxon>
        <taxon>Araneae</taxon>
        <taxon>Araneomorphae</taxon>
        <taxon>Entelegynae</taxon>
        <taxon>Araneoidea</taxon>
        <taxon>Linyphiidae</taxon>
        <taxon>Erigoninae</taxon>
        <taxon>Oedothorax</taxon>
    </lineage>
</organism>
<protein>
    <submittedName>
        <fullName evidence="1">Uncharacterized protein</fullName>
    </submittedName>
</protein>
<keyword evidence="2" id="KW-1185">Reference proteome</keyword>
<reference evidence="1 2" key="1">
    <citation type="journal article" date="2022" name="Nat. Ecol. Evol.">
        <title>A masculinizing supergene underlies an exaggerated male reproductive morph in a spider.</title>
        <authorList>
            <person name="Hendrickx F."/>
            <person name="De Corte Z."/>
            <person name="Sonet G."/>
            <person name="Van Belleghem S.M."/>
            <person name="Kostlbacher S."/>
            <person name="Vangestel C."/>
        </authorList>
    </citation>
    <scope>NUCLEOTIDE SEQUENCE [LARGE SCALE GENOMIC DNA]</scope>
    <source>
        <strain evidence="1">W744_W776</strain>
    </source>
</reference>
<sequence>MPTRNMPGFSIVCVDNGTDGVILLSITYAVMTSRGQIVIGARSGVEKCVDRGATKVACDHNSDESHACLHHKTKNVRVSNIKININKLGTYADQRSNTLAGKLTLGQVTRRLNTWSSDSPTLHLVTFHEQTLFKCRWRRALNRRDCMGLVKNVE</sequence>
<evidence type="ECO:0000313" key="1">
    <source>
        <dbReference type="EMBL" id="KAG8189845.1"/>
    </source>
</evidence>
<comment type="caution">
    <text evidence="1">The sequence shown here is derived from an EMBL/GenBank/DDBJ whole genome shotgun (WGS) entry which is preliminary data.</text>
</comment>
<name>A0AAV6V225_9ARAC</name>
<dbReference type="AlphaFoldDB" id="A0AAV6V225"/>
<dbReference type="EMBL" id="JAFNEN010000202">
    <property type="protein sequence ID" value="KAG8189845.1"/>
    <property type="molecule type" value="Genomic_DNA"/>
</dbReference>